<name>A0A9W9W5E3_9EURO</name>
<dbReference type="AlphaFoldDB" id="A0A9W9W5E3"/>
<protein>
    <submittedName>
        <fullName evidence="2">Uncharacterized protein</fullName>
    </submittedName>
</protein>
<sequence>MQLVKTSWVELHELKRAIDQLTVLLALTPTRENCEIYSVNLHNTCFGLKYGVLANYETIFKPSAHKYSNEFDKGDELRADNKTRLHGRRNLVSRRLRPTKGIPQTHRTAHLLPGSEHCIEECEEKYGKLVDANASKRIPLEDAPIPAGFCRANGVSTQKPMAKEQPPSTAHDGSSAGTARGLVTTTMKLTPQSLSTRQ</sequence>
<evidence type="ECO:0000313" key="3">
    <source>
        <dbReference type="Proteomes" id="UP001147747"/>
    </source>
</evidence>
<accession>A0A9W9W5E3</accession>
<reference evidence="2" key="2">
    <citation type="journal article" date="2023" name="IMA Fungus">
        <title>Comparative genomic study of the Penicillium genus elucidates a diverse pangenome and 15 lateral gene transfer events.</title>
        <authorList>
            <person name="Petersen C."/>
            <person name="Sorensen T."/>
            <person name="Nielsen M.R."/>
            <person name="Sondergaard T.E."/>
            <person name="Sorensen J.L."/>
            <person name="Fitzpatrick D.A."/>
            <person name="Frisvad J.C."/>
            <person name="Nielsen K.L."/>
        </authorList>
    </citation>
    <scope>NUCLEOTIDE SEQUENCE</scope>
    <source>
        <strain evidence="2">IBT 29677</strain>
    </source>
</reference>
<proteinExistence type="predicted"/>
<keyword evidence="3" id="KW-1185">Reference proteome</keyword>
<comment type="caution">
    <text evidence="2">The sequence shown here is derived from an EMBL/GenBank/DDBJ whole genome shotgun (WGS) entry which is preliminary data.</text>
</comment>
<dbReference type="GeneID" id="81367327"/>
<feature type="compositionally biased region" description="Polar residues" evidence="1">
    <location>
        <begin position="166"/>
        <end position="198"/>
    </location>
</feature>
<dbReference type="EMBL" id="JAPZBU010000005">
    <property type="protein sequence ID" value="KAJ5403839.1"/>
    <property type="molecule type" value="Genomic_DNA"/>
</dbReference>
<evidence type="ECO:0000313" key="2">
    <source>
        <dbReference type="EMBL" id="KAJ5403839.1"/>
    </source>
</evidence>
<evidence type="ECO:0000256" key="1">
    <source>
        <dbReference type="SAM" id="MobiDB-lite"/>
    </source>
</evidence>
<feature type="region of interest" description="Disordered" evidence="1">
    <location>
        <begin position="155"/>
        <end position="198"/>
    </location>
</feature>
<reference evidence="2" key="1">
    <citation type="submission" date="2022-12" db="EMBL/GenBank/DDBJ databases">
        <authorList>
            <person name="Petersen C."/>
        </authorList>
    </citation>
    <scope>NUCLEOTIDE SEQUENCE</scope>
    <source>
        <strain evidence="2">IBT 29677</strain>
    </source>
</reference>
<organism evidence="2 3">
    <name type="scientific">Penicillium cosmopolitanum</name>
    <dbReference type="NCBI Taxonomy" id="1131564"/>
    <lineage>
        <taxon>Eukaryota</taxon>
        <taxon>Fungi</taxon>
        <taxon>Dikarya</taxon>
        <taxon>Ascomycota</taxon>
        <taxon>Pezizomycotina</taxon>
        <taxon>Eurotiomycetes</taxon>
        <taxon>Eurotiomycetidae</taxon>
        <taxon>Eurotiales</taxon>
        <taxon>Aspergillaceae</taxon>
        <taxon>Penicillium</taxon>
    </lineage>
</organism>
<gene>
    <name evidence="2" type="ORF">N7509_003710</name>
</gene>
<dbReference type="Proteomes" id="UP001147747">
    <property type="component" value="Unassembled WGS sequence"/>
</dbReference>
<dbReference type="RefSeq" id="XP_056491081.1">
    <property type="nucleotide sequence ID" value="XM_056628347.1"/>
</dbReference>